<accession>A0AAW0HQ16</accession>
<evidence type="ECO:0000256" key="10">
    <source>
        <dbReference type="PROSITE-ProRule" id="PRU00042"/>
    </source>
</evidence>
<dbReference type="SUPFAM" id="SSF57667">
    <property type="entry name" value="beta-beta-alpha zinc fingers"/>
    <property type="match status" value="1"/>
</dbReference>
<evidence type="ECO:0000256" key="4">
    <source>
        <dbReference type="ARBA" id="ARBA00022737"/>
    </source>
</evidence>
<comment type="caution">
    <text evidence="13">The sequence shown here is derived from an EMBL/GenBank/DDBJ whole genome shotgun (WGS) entry which is preliminary data.</text>
</comment>
<dbReference type="EMBL" id="JBBHLL010000396">
    <property type="protein sequence ID" value="KAK7804006.1"/>
    <property type="molecule type" value="Genomic_DNA"/>
</dbReference>
<evidence type="ECO:0000256" key="2">
    <source>
        <dbReference type="ARBA" id="ARBA00006991"/>
    </source>
</evidence>
<dbReference type="PROSITE" id="PS50157">
    <property type="entry name" value="ZINC_FINGER_C2H2_2"/>
    <property type="match status" value="2"/>
</dbReference>
<evidence type="ECO:0000256" key="5">
    <source>
        <dbReference type="ARBA" id="ARBA00022771"/>
    </source>
</evidence>
<dbReference type="AlphaFoldDB" id="A0AAW0HQ16"/>
<evidence type="ECO:0000256" key="3">
    <source>
        <dbReference type="ARBA" id="ARBA00022723"/>
    </source>
</evidence>
<dbReference type="InterPro" id="IPR013087">
    <property type="entry name" value="Znf_C2H2_type"/>
</dbReference>
<sequence>MMEIFIVMASLGLVPFKMRDITWLEPSGDPFTSALRFLTSGGWNREETSPVEQGTSAEEGMNAAMPERQKQVCGEEPLHREQVRIPAVKTSRSDPPEKMTQSTDSMMDFQDSPSLLGSQHQKVCNECGSVFTSSYNLIRHKKVHLTRKQCECKECSKVYCNSSSLHKHRKIHRR</sequence>
<keyword evidence="5 10" id="KW-0863">Zinc-finger</keyword>
<evidence type="ECO:0000256" key="1">
    <source>
        <dbReference type="ARBA" id="ARBA00004123"/>
    </source>
</evidence>
<dbReference type="InterPro" id="IPR036236">
    <property type="entry name" value="Znf_C2H2_sf"/>
</dbReference>
<protein>
    <recommendedName>
        <fullName evidence="12">C2H2-type domain-containing protein</fullName>
    </recommendedName>
</protein>
<keyword evidence="7" id="KW-0805">Transcription regulation</keyword>
<evidence type="ECO:0000313" key="13">
    <source>
        <dbReference type="EMBL" id="KAK7804006.1"/>
    </source>
</evidence>
<dbReference type="GO" id="GO:0008270">
    <property type="term" value="F:zinc ion binding"/>
    <property type="evidence" value="ECO:0007669"/>
    <property type="project" value="UniProtKB-KW"/>
</dbReference>
<dbReference type="PANTHER" id="PTHR23226:SF416">
    <property type="entry name" value="FI01424P"/>
    <property type="match status" value="1"/>
</dbReference>
<evidence type="ECO:0000256" key="9">
    <source>
        <dbReference type="ARBA" id="ARBA00023242"/>
    </source>
</evidence>
<evidence type="ECO:0000256" key="8">
    <source>
        <dbReference type="ARBA" id="ARBA00023163"/>
    </source>
</evidence>
<dbReference type="PROSITE" id="PS00028">
    <property type="entry name" value="ZINC_FINGER_C2H2_1"/>
    <property type="match status" value="2"/>
</dbReference>
<feature type="region of interest" description="Disordered" evidence="11">
    <location>
        <begin position="44"/>
        <end position="65"/>
    </location>
</feature>
<keyword evidence="9" id="KW-0539">Nucleus</keyword>
<dbReference type="Gene3D" id="3.30.160.60">
    <property type="entry name" value="Classic Zinc Finger"/>
    <property type="match status" value="1"/>
</dbReference>
<feature type="domain" description="C2H2-type" evidence="12">
    <location>
        <begin position="150"/>
        <end position="174"/>
    </location>
</feature>
<feature type="domain" description="C2H2-type" evidence="12">
    <location>
        <begin position="122"/>
        <end position="149"/>
    </location>
</feature>
<keyword evidence="3" id="KW-0479">Metal-binding</keyword>
<dbReference type="Pfam" id="PF00096">
    <property type="entry name" value="zf-C2H2"/>
    <property type="match status" value="2"/>
</dbReference>
<organism evidence="13 14">
    <name type="scientific">Myodes glareolus</name>
    <name type="common">Bank vole</name>
    <name type="synonym">Clethrionomys glareolus</name>
    <dbReference type="NCBI Taxonomy" id="447135"/>
    <lineage>
        <taxon>Eukaryota</taxon>
        <taxon>Metazoa</taxon>
        <taxon>Chordata</taxon>
        <taxon>Craniata</taxon>
        <taxon>Vertebrata</taxon>
        <taxon>Euteleostomi</taxon>
        <taxon>Mammalia</taxon>
        <taxon>Eutheria</taxon>
        <taxon>Euarchontoglires</taxon>
        <taxon>Glires</taxon>
        <taxon>Rodentia</taxon>
        <taxon>Myomorpha</taxon>
        <taxon>Muroidea</taxon>
        <taxon>Cricetidae</taxon>
        <taxon>Arvicolinae</taxon>
        <taxon>Myodes</taxon>
    </lineage>
</organism>
<evidence type="ECO:0000256" key="7">
    <source>
        <dbReference type="ARBA" id="ARBA00023015"/>
    </source>
</evidence>
<gene>
    <name evidence="13" type="ORF">U0070_008187</name>
</gene>
<evidence type="ECO:0000256" key="6">
    <source>
        <dbReference type="ARBA" id="ARBA00022833"/>
    </source>
</evidence>
<proteinExistence type="inferred from homology"/>
<dbReference type="GO" id="GO:0000978">
    <property type="term" value="F:RNA polymerase II cis-regulatory region sequence-specific DNA binding"/>
    <property type="evidence" value="ECO:0007669"/>
    <property type="project" value="TreeGrafter"/>
</dbReference>
<dbReference type="Proteomes" id="UP001488838">
    <property type="component" value="Unassembled WGS sequence"/>
</dbReference>
<dbReference type="GO" id="GO:0005634">
    <property type="term" value="C:nucleus"/>
    <property type="evidence" value="ECO:0007669"/>
    <property type="project" value="UniProtKB-SubCell"/>
</dbReference>
<keyword evidence="4" id="KW-0677">Repeat</keyword>
<dbReference type="GO" id="GO:0000981">
    <property type="term" value="F:DNA-binding transcription factor activity, RNA polymerase II-specific"/>
    <property type="evidence" value="ECO:0007669"/>
    <property type="project" value="TreeGrafter"/>
</dbReference>
<keyword evidence="8" id="KW-0804">Transcription</keyword>
<name>A0AAW0HQ16_MYOGA</name>
<comment type="subcellular location">
    <subcellularLocation>
        <location evidence="1">Nucleus</location>
    </subcellularLocation>
</comment>
<dbReference type="PANTHER" id="PTHR23226">
    <property type="entry name" value="ZINC FINGER AND SCAN DOMAIN-CONTAINING"/>
    <property type="match status" value="1"/>
</dbReference>
<evidence type="ECO:0000256" key="11">
    <source>
        <dbReference type="SAM" id="MobiDB-lite"/>
    </source>
</evidence>
<dbReference type="SMART" id="SM00355">
    <property type="entry name" value="ZnF_C2H2"/>
    <property type="match status" value="2"/>
</dbReference>
<evidence type="ECO:0000313" key="14">
    <source>
        <dbReference type="Proteomes" id="UP001488838"/>
    </source>
</evidence>
<evidence type="ECO:0000259" key="12">
    <source>
        <dbReference type="PROSITE" id="PS50157"/>
    </source>
</evidence>
<comment type="similarity">
    <text evidence="2">Belongs to the krueppel C2H2-type zinc-finger protein family.</text>
</comment>
<keyword evidence="6" id="KW-0862">Zinc</keyword>
<reference evidence="13 14" key="1">
    <citation type="journal article" date="2023" name="bioRxiv">
        <title>Conserved and derived expression patterns and positive selection on dental genes reveal complex evolutionary context of ever-growing rodent molars.</title>
        <authorList>
            <person name="Calamari Z.T."/>
            <person name="Song A."/>
            <person name="Cohen E."/>
            <person name="Akter M."/>
            <person name="Roy R.D."/>
            <person name="Hallikas O."/>
            <person name="Christensen M.M."/>
            <person name="Li P."/>
            <person name="Marangoni P."/>
            <person name="Jernvall J."/>
            <person name="Klein O.D."/>
        </authorList>
    </citation>
    <scope>NUCLEOTIDE SEQUENCE [LARGE SCALE GENOMIC DNA]</scope>
    <source>
        <strain evidence="13">V071</strain>
    </source>
</reference>
<keyword evidence="14" id="KW-1185">Reference proteome</keyword>